<dbReference type="Proteomes" id="UP001148629">
    <property type="component" value="Unassembled WGS sequence"/>
</dbReference>
<protein>
    <submittedName>
        <fullName evidence="1">Uncharacterized protein</fullName>
    </submittedName>
</protein>
<name>A0ACC1S338_9HYPO</name>
<reference evidence="1" key="1">
    <citation type="submission" date="2022-08" db="EMBL/GenBank/DDBJ databases">
        <title>Genome Sequence of Fusarium decemcellulare.</title>
        <authorList>
            <person name="Buettner E."/>
        </authorList>
    </citation>
    <scope>NUCLEOTIDE SEQUENCE</scope>
    <source>
        <strain evidence="1">Babe19</strain>
    </source>
</reference>
<comment type="caution">
    <text evidence="1">The sequence shown here is derived from an EMBL/GenBank/DDBJ whole genome shotgun (WGS) entry which is preliminary data.</text>
</comment>
<proteinExistence type="predicted"/>
<accession>A0ACC1S338</accession>
<evidence type="ECO:0000313" key="1">
    <source>
        <dbReference type="EMBL" id="KAJ3531048.1"/>
    </source>
</evidence>
<dbReference type="EMBL" id="JANRMS010001101">
    <property type="protein sequence ID" value="KAJ3531048.1"/>
    <property type="molecule type" value="Genomic_DNA"/>
</dbReference>
<organism evidence="1 2">
    <name type="scientific">Fusarium decemcellulare</name>
    <dbReference type="NCBI Taxonomy" id="57161"/>
    <lineage>
        <taxon>Eukaryota</taxon>
        <taxon>Fungi</taxon>
        <taxon>Dikarya</taxon>
        <taxon>Ascomycota</taxon>
        <taxon>Pezizomycotina</taxon>
        <taxon>Sordariomycetes</taxon>
        <taxon>Hypocreomycetidae</taxon>
        <taxon>Hypocreales</taxon>
        <taxon>Nectriaceae</taxon>
        <taxon>Fusarium</taxon>
        <taxon>Fusarium decemcellulare species complex</taxon>
    </lineage>
</organism>
<keyword evidence="2" id="KW-1185">Reference proteome</keyword>
<sequence length="232" mass="26244">MAGHGFLELEKKLTTLSQLKDFGDFDQSIIKEIFKEVRKVCREADRLTSKANEDLLEEARGNLVRQFIEREQQLVKQLDEEKAKLRACRRELDEEKNKLGATEATHPVALRSLVAKATPDADAAENDAAWASAFKEFKHRLYDLRLSQGGNIPVIDLFPRMCDIVFDDSKYCNLLDFLDHAELSISMCLSMLEVGDQVVVDGKCPYHPDGCLRVTVVKENGLRTLTLEGKCI</sequence>
<evidence type="ECO:0000313" key="2">
    <source>
        <dbReference type="Proteomes" id="UP001148629"/>
    </source>
</evidence>
<gene>
    <name evidence="1" type="ORF">NM208_g9051</name>
</gene>